<protein>
    <submittedName>
        <fullName evidence="10">TonB-dependent receptor domain-containing protein</fullName>
    </submittedName>
</protein>
<evidence type="ECO:0000256" key="7">
    <source>
        <dbReference type="ARBA" id="ARBA00023237"/>
    </source>
</evidence>
<accession>A0ABW4I1L4</accession>
<dbReference type="InterPro" id="IPR039426">
    <property type="entry name" value="TonB-dep_rcpt-like"/>
</dbReference>
<comment type="subcellular location">
    <subcellularLocation>
        <location evidence="1">Cell outer membrane</location>
        <topology evidence="1">Multi-pass membrane protein</topology>
    </subcellularLocation>
</comment>
<keyword evidence="3" id="KW-1134">Transmembrane beta strand</keyword>
<dbReference type="RefSeq" id="WP_380888409.1">
    <property type="nucleotide sequence ID" value="NZ_JBHUDY010000001.1"/>
</dbReference>
<dbReference type="Pfam" id="PF00593">
    <property type="entry name" value="TonB_dep_Rec_b-barrel"/>
    <property type="match status" value="1"/>
</dbReference>
<evidence type="ECO:0000259" key="9">
    <source>
        <dbReference type="Pfam" id="PF00593"/>
    </source>
</evidence>
<evidence type="ECO:0000256" key="5">
    <source>
        <dbReference type="ARBA" id="ARBA00023077"/>
    </source>
</evidence>
<keyword evidence="4" id="KW-0812">Transmembrane</keyword>
<keyword evidence="2" id="KW-0813">Transport</keyword>
<dbReference type="InterPro" id="IPR000531">
    <property type="entry name" value="Beta-barrel_TonB"/>
</dbReference>
<gene>
    <name evidence="10" type="ORF">ACFSCW_08475</name>
</gene>
<reference evidence="11" key="1">
    <citation type="journal article" date="2019" name="Int. J. Syst. Evol. Microbiol.">
        <title>The Global Catalogue of Microorganisms (GCM) 10K type strain sequencing project: providing services to taxonomists for standard genome sequencing and annotation.</title>
        <authorList>
            <consortium name="The Broad Institute Genomics Platform"/>
            <consortium name="The Broad Institute Genome Sequencing Center for Infectious Disease"/>
            <person name="Wu L."/>
            <person name="Ma J."/>
        </authorList>
    </citation>
    <scope>NUCLEOTIDE SEQUENCE [LARGE SCALE GENOMIC DNA]</scope>
    <source>
        <strain evidence="11">CGMCC 1.16275</strain>
    </source>
</reference>
<keyword evidence="5" id="KW-0798">TonB box</keyword>
<dbReference type="PANTHER" id="PTHR32552">
    <property type="entry name" value="FERRICHROME IRON RECEPTOR-RELATED"/>
    <property type="match status" value="1"/>
</dbReference>
<sequence length="638" mass="69193">MRFFACSAAVAALLSSGSALAQRTTDNATTQSKDAFGKKVGDEQIGIYNPFDVRGFSAVDAGNTRIEGLYFQQQAGPTDRLIEGSTMRVGISAQGYPFPAPTGIADYAIRKPGDKTLASVVLRYGPFDAQVGQLDLSVPIVDKQLGVQAGIGYFNENQHFGGTPQYLSMSVAPVWRPAEGVEVIPFWSSIHTNSQEAQTLVFTAGDYLPPRVKRGVYAGQPWATYEGINWNTGLIVKAPVAGFDVAAGIFRSVSHDQQNAIDLLIGVTPDGKAADRLVIIDQGNRFGATSGEFRVSRNFDEGDRRHTFIATARGRDQRRLYGGSDQIDLGPTVWGAVDYKPRPDLVFGAKSRDHVRQTTFGLGYQLKWLKVGEFGIGVQKTDYKKDVTTPNGALPESKSSPWLLNANAAIELTDRFVVYGSYARGLEESPVAPDRAVNRDEAPPAFKTEQKDAGVRWAITPSLSAIAGVFEITKPYFNLDAQSRFRQLGQLRHRGVELSIAGQVLDGLNVVAGTVFLDAQVTGELVDAGTIGKKPVGAIERHSIASIDYRFPDSPFSVDAFFEETGDRIANIQNTLVVPPRAVLALGGRYRFKIGKSNALIRAQVGNVFNNYGYGVGGSGFFVYNLPRRLSVTLTTDI</sequence>
<keyword evidence="6" id="KW-0472">Membrane</keyword>
<dbReference type="InterPro" id="IPR036942">
    <property type="entry name" value="Beta-barrel_TonB_sf"/>
</dbReference>
<feature type="domain" description="TonB-dependent receptor-like beta-barrel" evidence="9">
    <location>
        <begin position="282"/>
        <end position="607"/>
    </location>
</feature>
<dbReference type="PANTHER" id="PTHR32552:SF82">
    <property type="entry name" value="FCUA PROTEIN"/>
    <property type="match status" value="1"/>
</dbReference>
<organism evidence="10 11">
    <name type="scientific">Sphingomonas tabacisoli</name>
    <dbReference type="NCBI Taxonomy" id="2249466"/>
    <lineage>
        <taxon>Bacteria</taxon>
        <taxon>Pseudomonadati</taxon>
        <taxon>Pseudomonadota</taxon>
        <taxon>Alphaproteobacteria</taxon>
        <taxon>Sphingomonadales</taxon>
        <taxon>Sphingomonadaceae</taxon>
        <taxon>Sphingomonas</taxon>
    </lineage>
</organism>
<feature type="signal peptide" evidence="8">
    <location>
        <begin position="1"/>
        <end position="21"/>
    </location>
</feature>
<keyword evidence="7" id="KW-0998">Cell outer membrane</keyword>
<evidence type="ECO:0000256" key="2">
    <source>
        <dbReference type="ARBA" id="ARBA00022448"/>
    </source>
</evidence>
<keyword evidence="11" id="KW-1185">Reference proteome</keyword>
<evidence type="ECO:0000313" key="11">
    <source>
        <dbReference type="Proteomes" id="UP001597115"/>
    </source>
</evidence>
<proteinExistence type="predicted"/>
<keyword evidence="10" id="KW-0675">Receptor</keyword>
<evidence type="ECO:0000256" key="3">
    <source>
        <dbReference type="ARBA" id="ARBA00022452"/>
    </source>
</evidence>
<dbReference type="Gene3D" id="2.40.170.20">
    <property type="entry name" value="TonB-dependent receptor, beta-barrel domain"/>
    <property type="match status" value="1"/>
</dbReference>
<evidence type="ECO:0000256" key="8">
    <source>
        <dbReference type="SAM" id="SignalP"/>
    </source>
</evidence>
<evidence type="ECO:0000256" key="6">
    <source>
        <dbReference type="ARBA" id="ARBA00023136"/>
    </source>
</evidence>
<dbReference type="EMBL" id="JBHUDY010000001">
    <property type="protein sequence ID" value="MFD1611834.1"/>
    <property type="molecule type" value="Genomic_DNA"/>
</dbReference>
<feature type="chain" id="PRO_5046793823" evidence="8">
    <location>
        <begin position="22"/>
        <end position="638"/>
    </location>
</feature>
<evidence type="ECO:0000256" key="1">
    <source>
        <dbReference type="ARBA" id="ARBA00004571"/>
    </source>
</evidence>
<evidence type="ECO:0000313" key="10">
    <source>
        <dbReference type="EMBL" id="MFD1611834.1"/>
    </source>
</evidence>
<dbReference type="SUPFAM" id="SSF56935">
    <property type="entry name" value="Porins"/>
    <property type="match status" value="1"/>
</dbReference>
<keyword evidence="8" id="KW-0732">Signal</keyword>
<dbReference type="Proteomes" id="UP001597115">
    <property type="component" value="Unassembled WGS sequence"/>
</dbReference>
<evidence type="ECO:0000256" key="4">
    <source>
        <dbReference type="ARBA" id="ARBA00022692"/>
    </source>
</evidence>
<comment type="caution">
    <text evidence="10">The sequence shown here is derived from an EMBL/GenBank/DDBJ whole genome shotgun (WGS) entry which is preliminary data.</text>
</comment>
<name>A0ABW4I1L4_9SPHN</name>